<accession>A0AAV5TY32</accession>
<gene>
    <name evidence="1" type="ORF">PENTCL1PPCAC_21564</name>
</gene>
<comment type="caution">
    <text evidence="1">The sequence shown here is derived from an EMBL/GenBank/DDBJ whole genome shotgun (WGS) entry which is preliminary data.</text>
</comment>
<keyword evidence="2" id="KW-1185">Reference proteome</keyword>
<protein>
    <submittedName>
        <fullName evidence="1">Uncharacterized protein</fullName>
    </submittedName>
</protein>
<reference evidence="1" key="1">
    <citation type="submission" date="2023-10" db="EMBL/GenBank/DDBJ databases">
        <title>Genome assembly of Pristionchus species.</title>
        <authorList>
            <person name="Yoshida K."/>
            <person name="Sommer R.J."/>
        </authorList>
    </citation>
    <scope>NUCLEOTIDE SEQUENCE</scope>
    <source>
        <strain evidence="1">RS0144</strain>
    </source>
</reference>
<dbReference type="AlphaFoldDB" id="A0AAV5TY32"/>
<name>A0AAV5TY32_9BILA</name>
<evidence type="ECO:0000313" key="2">
    <source>
        <dbReference type="Proteomes" id="UP001432027"/>
    </source>
</evidence>
<dbReference type="Proteomes" id="UP001432027">
    <property type="component" value="Unassembled WGS sequence"/>
</dbReference>
<proteinExistence type="predicted"/>
<evidence type="ECO:0000313" key="1">
    <source>
        <dbReference type="EMBL" id="GMS99389.1"/>
    </source>
</evidence>
<dbReference type="EMBL" id="BTSX01000005">
    <property type="protein sequence ID" value="GMS99389.1"/>
    <property type="molecule type" value="Genomic_DNA"/>
</dbReference>
<organism evidence="1 2">
    <name type="scientific">Pristionchus entomophagus</name>
    <dbReference type="NCBI Taxonomy" id="358040"/>
    <lineage>
        <taxon>Eukaryota</taxon>
        <taxon>Metazoa</taxon>
        <taxon>Ecdysozoa</taxon>
        <taxon>Nematoda</taxon>
        <taxon>Chromadorea</taxon>
        <taxon>Rhabditida</taxon>
        <taxon>Rhabditina</taxon>
        <taxon>Diplogasteromorpha</taxon>
        <taxon>Diplogasteroidea</taxon>
        <taxon>Neodiplogasteridae</taxon>
        <taxon>Pristionchus</taxon>
    </lineage>
</organism>
<sequence>MEQRRRWEIRENKCNGRAQTTGTFVFQSVFIHCPAEPTVSIVRHPPRPSIGKLGSINPSEIASFSREGCAKKNSIQGIIRSGQTANIRVFLNTMNRREFGSKAVANYLSVFPVLGCFGDLIADTVVVETATISGRSRSLQLKDTVYIGSLRPCRTFYLAKSHHCRETSCYPCHILGTDLYRICPQEV</sequence>